<reference evidence="1 2" key="1">
    <citation type="submission" date="2020-08" db="EMBL/GenBank/DDBJ databases">
        <title>Winkia gen. nov., sp. nov., isolated from faeces of the Anser albifrons in China.</title>
        <authorList>
            <person name="Liu Q."/>
        </authorList>
    </citation>
    <scope>NUCLEOTIDE SEQUENCE [LARGE SCALE GENOMIC DNA]</scope>
    <source>
        <strain evidence="1 2">C62</strain>
    </source>
</reference>
<accession>A0A8I0GDC9</accession>
<gene>
    <name evidence="1" type="ORF">H8R10_00865</name>
</gene>
<comment type="caution">
    <text evidence="1">The sequence shown here is derived from an EMBL/GenBank/DDBJ whole genome shotgun (WGS) entry which is preliminary data.</text>
</comment>
<dbReference type="Proteomes" id="UP000627538">
    <property type="component" value="Unassembled WGS sequence"/>
</dbReference>
<keyword evidence="2" id="KW-1185">Reference proteome</keyword>
<dbReference type="AlphaFoldDB" id="A0A8I0GDC9"/>
<dbReference type="InterPro" id="IPR024479">
    <property type="entry name" value="DUF3866"/>
</dbReference>
<protein>
    <submittedName>
        <fullName evidence="1">DUF3866 family protein</fullName>
    </submittedName>
</protein>
<sequence>MMLRDARVEQLGQCWPGVHTARVRITRAPASATLCRDGEVVWALAYVDTVGTLREGASVRIDVSVLAKRLGTGGQALVTAVLDGELPDDVLPDHGGHIVKARYTPAQTLVLAAEEQNSPHHAVIAEARDLAGLPIIACDLHSMVPAVIAGIRLVTPNARVAYVMTDGAALPAAYSRTLAGLREAGWISDVITCGQAYGGSLEAVSIPSALLVARHVGAADIVVASQGPGNAGTGTPWGFSGVDVAWVLTAAARLGGHPIAALRVSSGDQRGRHCGISHHTRAAVGTLTPVGVDVALPLFSASSQLDAEARSVVGDLRADVRELADRRHRVVEVDTTGLAEALAEVPVTLSTMGRSLSEDPATFLAAGAAGIAGARALS</sequence>
<dbReference type="EMBL" id="JACRUO010000001">
    <property type="protein sequence ID" value="MBD3688797.1"/>
    <property type="molecule type" value="Genomic_DNA"/>
</dbReference>
<name>A0A8I0GDC9_9ACTO</name>
<organism evidence="1 2">
    <name type="scientific">Nanchangia anserum</name>
    <dbReference type="NCBI Taxonomy" id="2692125"/>
    <lineage>
        <taxon>Bacteria</taxon>
        <taxon>Bacillati</taxon>
        <taxon>Actinomycetota</taxon>
        <taxon>Actinomycetes</taxon>
        <taxon>Actinomycetales</taxon>
        <taxon>Actinomycetaceae</taxon>
        <taxon>Nanchangia</taxon>
    </lineage>
</organism>
<dbReference type="RefSeq" id="WP_191070896.1">
    <property type="nucleotide sequence ID" value="NZ_CP060506.1"/>
</dbReference>
<dbReference type="Pfam" id="PF12982">
    <property type="entry name" value="DUF3866"/>
    <property type="match status" value="1"/>
</dbReference>
<evidence type="ECO:0000313" key="2">
    <source>
        <dbReference type="Proteomes" id="UP000627538"/>
    </source>
</evidence>
<proteinExistence type="predicted"/>
<evidence type="ECO:0000313" key="1">
    <source>
        <dbReference type="EMBL" id="MBD3688797.1"/>
    </source>
</evidence>